<evidence type="ECO:0000313" key="9">
    <source>
        <dbReference type="Proteomes" id="UP001615550"/>
    </source>
</evidence>
<dbReference type="InterPro" id="IPR001227">
    <property type="entry name" value="Ac_transferase_dom_sf"/>
</dbReference>
<evidence type="ECO:0000259" key="7">
    <source>
        <dbReference type="SMART" id="SM00827"/>
    </source>
</evidence>
<evidence type="ECO:0000256" key="3">
    <source>
        <dbReference type="ARBA" id="ARBA00022679"/>
    </source>
</evidence>
<dbReference type="SUPFAM" id="SSF55048">
    <property type="entry name" value="Probable ACP-binding domain of malonyl-CoA ACP transacylase"/>
    <property type="match status" value="1"/>
</dbReference>
<dbReference type="SUPFAM" id="SSF52151">
    <property type="entry name" value="FabD/lysophospholipase-like"/>
    <property type="match status" value="1"/>
</dbReference>
<dbReference type="PANTHER" id="PTHR42681:SF1">
    <property type="entry name" value="MALONYL-COA-ACYL CARRIER PROTEIN TRANSACYLASE, MITOCHONDRIAL"/>
    <property type="match status" value="1"/>
</dbReference>
<feature type="domain" description="Malonyl-CoA:ACP transacylase (MAT)" evidence="7">
    <location>
        <begin position="5"/>
        <end position="282"/>
    </location>
</feature>
<dbReference type="InterPro" id="IPR014043">
    <property type="entry name" value="Acyl_transferase_dom"/>
</dbReference>
<dbReference type="SMART" id="SM00827">
    <property type="entry name" value="PKS_AT"/>
    <property type="match status" value="1"/>
</dbReference>
<protein>
    <recommendedName>
        <fullName evidence="2 6">Malonyl CoA-acyl carrier protein transacylase</fullName>
        <ecNumber evidence="1 6">2.3.1.39</ecNumber>
    </recommendedName>
</protein>
<evidence type="ECO:0000256" key="6">
    <source>
        <dbReference type="PIRNR" id="PIRNR000446"/>
    </source>
</evidence>
<evidence type="ECO:0000256" key="5">
    <source>
        <dbReference type="ARBA" id="ARBA00048462"/>
    </source>
</evidence>
<dbReference type="InterPro" id="IPR050858">
    <property type="entry name" value="Mal-CoA-ACP_Trans/PKS_FabD"/>
</dbReference>
<dbReference type="InterPro" id="IPR016035">
    <property type="entry name" value="Acyl_Trfase/lysoPLipase"/>
</dbReference>
<sequence>MLAYMFPGQGSQKQGMGQELFAQFPEYTAQADALLGYSIRALCLEDAQQQLNNTQYTQPALYVVNAFSYLKTLVDGQPKPDYVIGHSLGEYNALFAAGVFDFATGLALVKKRGELMSQMHGGGMAAVVGLSSQELTSLLEEQGLSGVKIANYNSYQQMVISGPQADIQRAQPLFTGMSKVSFIPLSVSGAFHSLYMLSAQQAFAEFIQDMEFATPSIPVIANVDAAPYHPAVIKSNLIQQIAQPVLWTKTIEYLQAKPNMQFQEIGPGTVLRGLLRRITNKA</sequence>
<keyword evidence="9" id="KW-1185">Reference proteome</keyword>
<comment type="similarity">
    <text evidence="6">Belongs to the fabD family.</text>
</comment>
<dbReference type="EMBL" id="JBGORX010000002">
    <property type="protein sequence ID" value="MFJ1268712.1"/>
    <property type="molecule type" value="Genomic_DNA"/>
</dbReference>
<dbReference type="Pfam" id="PF00698">
    <property type="entry name" value="Acyl_transf_1"/>
    <property type="match status" value="1"/>
</dbReference>
<evidence type="ECO:0000256" key="1">
    <source>
        <dbReference type="ARBA" id="ARBA00013258"/>
    </source>
</evidence>
<dbReference type="PANTHER" id="PTHR42681">
    <property type="entry name" value="MALONYL-COA-ACYL CARRIER PROTEIN TRANSACYLASE, MITOCHONDRIAL"/>
    <property type="match status" value="1"/>
</dbReference>
<dbReference type="Gene3D" id="3.40.366.10">
    <property type="entry name" value="Malonyl-Coenzyme A Acyl Carrier Protein, domain 2"/>
    <property type="match status" value="1"/>
</dbReference>
<dbReference type="InterPro" id="IPR004410">
    <property type="entry name" value="Malonyl_CoA-ACP_transAc_FabD"/>
</dbReference>
<reference evidence="8 9" key="1">
    <citation type="submission" date="2024-08" db="EMBL/GenBank/DDBJ databases">
        <title>Draft Genome Sequence of Legionella lytica strain DSB2004, Isolated From a Fire Sprinkler System.</title>
        <authorList>
            <person name="Everhart A.D."/>
            <person name="Kidane D.T."/>
            <person name="Farone A.L."/>
            <person name="Farone M.B."/>
        </authorList>
    </citation>
    <scope>NUCLEOTIDE SEQUENCE [LARGE SCALE GENOMIC DNA]</scope>
    <source>
        <strain evidence="8 9">DSB2004</strain>
    </source>
</reference>
<dbReference type="InterPro" id="IPR016036">
    <property type="entry name" value="Malonyl_transacylase_ACP-bd"/>
</dbReference>
<name>A0ABW8D952_9GAMM</name>
<organism evidence="8 9">
    <name type="scientific">Legionella lytica</name>
    <dbReference type="NCBI Taxonomy" id="96232"/>
    <lineage>
        <taxon>Bacteria</taxon>
        <taxon>Pseudomonadati</taxon>
        <taxon>Pseudomonadota</taxon>
        <taxon>Gammaproteobacteria</taxon>
        <taxon>Legionellales</taxon>
        <taxon>Legionellaceae</taxon>
        <taxon>Legionella</taxon>
    </lineage>
</organism>
<accession>A0ABW8D952</accession>
<dbReference type="GO" id="GO:0004314">
    <property type="term" value="F:[acyl-carrier-protein] S-malonyltransferase activity"/>
    <property type="evidence" value="ECO:0007669"/>
    <property type="project" value="UniProtKB-EC"/>
</dbReference>
<comment type="catalytic activity">
    <reaction evidence="5 6">
        <text>holo-[ACP] + malonyl-CoA = malonyl-[ACP] + CoA</text>
        <dbReference type="Rhea" id="RHEA:41792"/>
        <dbReference type="Rhea" id="RHEA-COMP:9623"/>
        <dbReference type="Rhea" id="RHEA-COMP:9685"/>
        <dbReference type="ChEBI" id="CHEBI:57287"/>
        <dbReference type="ChEBI" id="CHEBI:57384"/>
        <dbReference type="ChEBI" id="CHEBI:64479"/>
        <dbReference type="ChEBI" id="CHEBI:78449"/>
        <dbReference type="EC" id="2.3.1.39"/>
    </reaction>
</comment>
<proteinExistence type="inferred from homology"/>
<evidence type="ECO:0000256" key="2">
    <source>
        <dbReference type="ARBA" id="ARBA00018953"/>
    </source>
</evidence>
<evidence type="ECO:0000256" key="4">
    <source>
        <dbReference type="ARBA" id="ARBA00023315"/>
    </source>
</evidence>
<dbReference type="InterPro" id="IPR024925">
    <property type="entry name" value="Malonyl_CoA-ACP_transAc"/>
</dbReference>
<dbReference type="EC" id="2.3.1.39" evidence="1 6"/>
<gene>
    <name evidence="8" type="primary">fabD</name>
    <name evidence="8" type="ORF">ACD661_09120</name>
</gene>
<dbReference type="NCBIfam" id="TIGR00128">
    <property type="entry name" value="fabD"/>
    <property type="match status" value="1"/>
</dbReference>
<keyword evidence="3 6" id="KW-0808">Transferase</keyword>
<dbReference type="Gene3D" id="3.30.70.250">
    <property type="entry name" value="Malonyl-CoA ACP transacylase, ACP-binding"/>
    <property type="match status" value="1"/>
</dbReference>
<evidence type="ECO:0000313" key="8">
    <source>
        <dbReference type="EMBL" id="MFJ1268712.1"/>
    </source>
</evidence>
<keyword evidence="4 6" id="KW-0012">Acyltransferase</keyword>
<dbReference type="PIRSF" id="PIRSF000446">
    <property type="entry name" value="Mct"/>
    <property type="match status" value="1"/>
</dbReference>
<comment type="caution">
    <text evidence="8">The sequence shown here is derived from an EMBL/GenBank/DDBJ whole genome shotgun (WGS) entry which is preliminary data.</text>
</comment>
<dbReference type="RefSeq" id="WP_400187552.1">
    <property type="nucleotide sequence ID" value="NZ_JBGORX010000002.1"/>
</dbReference>
<dbReference type="Proteomes" id="UP001615550">
    <property type="component" value="Unassembled WGS sequence"/>
</dbReference>